<dbReference type="PANTHER" id="PTHR32438">
    <property type="entry name" value="4-ALPHA-GLUCANOTRANSFERASE DPE1, CHLOROPLASTIC/AMYLOPLASTIC"/>
    <property type="match status" value="1"/>
</dbReference>
<evidence type="ECO:0000313" key="11">
    <source>
        <dbReference type="EMBL" id="BCR06037.1"/>
    </source>
</evidence>
<evidence type="ECO:0000256" key="8">
    <source>
        <dbReference type="ARBA" id="ARBA00031423"/>
    </source>
</evidence>
<dbReference type="Pfam" id="PF02446">
    <property type="entry name" value="Glyco_hydro_77"/>
    <property type="match status" value="1"/>
</dbReference>
<dbReference type="InterPro" id="IPR017853">
    <property type="entry name" value="GH"/>
</dbReference>
<reference evidence="11 12" key="2">
    <citation type="journal article" date="2021" name="Int. J. Syst. Evol. Microbiol.">
        <title>Isolation and Polyphasic Characterization of Desulfuromonas versatilis sp. Nov., an Electrogenic Bacteria Capable of Versatile Metabolism Isolated from a Graphene Oxide-Reducing Enrichment Culture.</title>
        <authorList>
            <person name="Xie L."/>
            <person name="Yoshida N."/>
            <person name="Ishii S."/>
            <person name="Meng L."/>
        </authorList>
    </citation>
    <scope>NUCLEOTIDE SEQUENCE [LARGE SCALE GENOMIC DNA]</scope>
    <source>
        <strain evidence="11 12">NIT-T3</strain>
    </source>
</reference>
<gene>
    <name evidence="11" type="primary">malQ</name>
    <name evidence="11" type="ORF">DESUT3_31060</name>
</gene>
<evidence type="ECO:0000313" key="12">
    <source>
        <dbReference type="Proteomes" id="UP001319827"/>
    </source>
</evidence>
<dbReference type="RefSeq" id="WP_221249420.1">
    <property type="nucleotide sequence ID" value="NZ_AP024355.1"/>
</dbReference>
<name>A0ABN6E1J5_9BACT</name>
<evidence type="ECO:0000256" key="4">
    <source>
        <dbReference type="ARBA" id="ARBA00020295"/>
    </source>
</evidence>
<dbReference type="NCBIfam" id="TIGR00217">
    <property type="entry name" value="malQ"/>
    <property type="match status" value="1"/>
</dbReference>
<dbReference type="NCBIfam" id="NF011079">
    <property type="entry name" value="PRK14508.1-2"/>
    <property type="match status" value="1"/>
</dbReference>
<comment type="catalytic activity">
    <reaction evidence="1 10">
        <text>Transfers a segment of a (1-&gt;4)-alpha-D-glucan to a new position in an acceptor, which may be glucose or a (1-&gt;4)-alpha-D-glucan.</text>
        <dbReference type="EC" id="2.4.1.25"/>
    </reaction>
</comment>
<evidence type="ECO:0000256" key="10">
    <source>
        <dbReference type="RuleBase" id="RU361207"/>
    </source>
</evidence>
<dbReference type="EC" id="2.4.1.25" evidence="3 10"/>
<organism evidence="11 12">
    <name type="scientific">Desulfuromonas versatilis</name>
    <dbReference type="NCBI Taxonomy" id="2802975"/>
    <lineage>
        <taxon>Bacteria</taxon>
        <taxon>Pseudomonadati</taxon>
        <taxon>Thermodesulfobacteriota</taxon>
        <taxon>Desulfuromonadia</taxon>
        <taxon>Desulfuromonadales</taxon>
        <taxon>Desulfuromonadaceae</taxon>
        <taxon>Desulfuromonas</taxon>
    </lineage>
</organism>
<evidence type="ECO:0000256" key="2">
    <source>
        <dbReference type="ARBA" id="ARBA00005684"/>
    </source>
</evidence>
<evidence type="ECO:0000256" key="5">
    <source>
        <dbReference type="ARBA" id="ARBA00022676"/>
    </source>
</evidence>
<protein>
    <recommendedName>
        <fullName evidence="4 10">4-alpha-glucanotransferase</fullName>
        <ecNumber evidence="3 10">2.4.1.25</ecNumber>
    </recommendedName>
    <alternativeName>
        <fullName evidence="8 10">Amylomaltase</fullName>
    </alternativeName>
    <alternativeName>
        <fullName evidence="9 10">Disproportionating enzyme</fullName>
    </alternativeName>
</protein>
<keyword evidence="6 10" id="KW-0808">Transferase</keyword>
<proteinExistence type="inferred from homology"/>
<keyword evidence="12" id="KW-1185">Reference proteome</keyword>
<dbReference type="Gene3D" id="3.20.20.80">
    <property type="entry name" value="Glycosidases"/>
    <property type="match status" value="1"/>
</dbReference>
<dbReference type="Proteomes" id="UP001319827">
    <property type="component" value="Chromosome"/>
</dbReference>
<dbReference type="PANTHER" id="PTHR32438:SF5">
    <property type="entry name" value="4-ALPHA-GLUCANOTRANSFERASE DPE1, CHLOROPLASTIC_AMYLOPLASTIC"/>
    <property type="match status" value="1"/>
</dbReference>
<evidence type="ECO:0000256" key="3">
    <source>
        <dbReference type="ARBA" id="ARBA00012560"/>
    </source>
</evidence>
<dbReference type="EMBL" id="AP024355">
    <property type="protein sequence ID" value="BCR06037.1"/>
    <property type="molecule type" value="Genomic_DNA"/>
</dbReference>
<comment type="similarity">
    <text evidence="2 10">Belongs to the disproportionating enzyme family.</text>
</comment>
<evidence type="ECO:0000256" key="6">
    <source>
        <dbReference type="ARBA" id="ARBA00022679"/>
    </source>
</evidence>
<accession>A0ABN6E1J5</accession>
<evidence type="ECO:0000256" key="1">
    <source>
        <dbReference type="ARBA" id="ARBA00000439"/>
    </source>
</evidence>
<dbReference type="InterPro" id="IPR003385">
    <property type="entry name" value="Glyco_hydro_77"/>
</dbReference>
<dbReference type="NCBIfam" id="NF011080">
    <property type="entry name" value="PRK14508.1-3"/>
    <property type="match status" value="1"/>
</dbReference>
<keyword evidence="7 10" id="KW-0119">Carbohydrate metabolism</keyword>
<reference evidence="11 12" key="1">
    <citation type="journal article" date="2016" name="C (Basel)">
        <title>Selective Growth of and Electricity Production by Marine Exoelectrogenic Bacteria in Self-Aggregated Hydrogel of Microbially Reduced Graphene Oxide.</title>
        <authorList>
            <person name="Yoshida N."/>
            <person name="Goto Y."/>
            <person name="Miyata Y."/>
        </authorList>
    </citation>
    <scope>NUCLEOTIDE SEQUENCE [LARGE SCALE GENOMIC DNA]</scope>
    <source>
        <strain evidence="11 12">NIT-T3</strain>
    </source>
</reference>
<dbReference type="SUPFAM" id="SSF51445">
    <property type="entry name" value="(Trans)glycosidases"/>
    <property type="match status" value="1"/>
</dbReference>
<sequence length="507" mass="56888">MKLKRSSGILLHPTSLPGPFGIGSLGIEAYRFIDLLSGAGQSVWQILPLGPTGYGDSPYSCFSAFAGNPLLICLERLVEEGELEAEDLAGVAMPEGECNFGFAHGFKGRLLHKAAQRFFREAGAERREAFDRFCCEQGYWVQDYALFQALRKHFEDAPWYRWPEPIRRREPEALRSWGEKLAEPIRCHQYAQFIFFEQWFALKAFANRRGVKILGDIPIFVALDSADVWANPTLFHLDETGQPTLVAGVPPDYFSATGQRWGNPLYRWEAMAAQDWSWWLARFRWNLAQADMVRVDHFRGFEACWAIPAAEQTAVRGSWMPAPGAELFTALAAALGDAPIVAEDLGVITPEVEALRERFALPGMKILQFAFGSGAGNPYLPHNLPRHCVVYTGTHDNNTTAGWWQGLSRAEREGVRGYLGSDCRDIAHELMRLAMASVADLCIFPLQDVLGLEEQARMNTPGKSRGNWGWRLLPGAFTGERQKGLRALAEVYGRWSSPHLSREQNHL</sequence>
<keyword evidence="5 10" id="KW-0328">Glycosyltransferase</keyword>
<evidence type="ECO:0000256" key="9">
    <source>
        <dbReference type="ARBA" id="ARBA00031501"/>
    </source>
</evidence>
<evidence type="ECO:0000256" key="7">
    <source>
        <dbReference type="ARBA" id="ARBA00023277"/>
    </source>
</evidence>